<evidence type="ECO:0000259" key="1">
    <source>
        <dbReference type="Pfam" id="PF01172"/>
    </source>
</evidence>
<dbReference type="InterPro" id="IPR036786">
    <property type="entry name" value="Ribosome_mat_SBDS_N_sf"/>
</dbReference>
<organism evidence="2 3">
    <name type="scientific">Phycomyces blakesleeanus (strain ATCC 8743b / DSM 1359 / FGSC 10004 / NBRC 33097 / NRRL 1555)</name>
    <dbReference type="NCBI Taxonomy" id="763407"/>
    <lineage>
        <taxon>Eukaryota</taxon>
        <taxon>Fungi</taxon>
        <taxon>Fungi incertae sedis</taxon>
        <taxon>Mucoromycota</taxon>
        <taxon>Mucoromycotina</taxon>
        <taxon>Mucoromycetes</taxon>
        <taxon>Mucorales</taxon>
        <taxon>Phycomycetaceae</taxon>
        <taxon>Phycomyces</taxon>
    </lineage>
</organism>
<dbReference type="Gene3D" id="3.30.1250.10">
    <property type="entry name" value="Ribosome maturation protein SBDS, N-terminal domain"/>
    <property type="match status" value="1"/>
</dbReference>
<name>A0A167K669_PHYB8</name>
<dbReference type="VEuPathDB" id="FungiDB:PHYBLDRAFT_160457"/>
<dbReference type="Pfam" id="PF01172">
    <property type="entry name" value="SBDS_N"/>
    <property type="match status" value="1"/>
</dbReference>
<keyword evidence="3" id="KW-1185">Reference proteome</keyword>
<protein>
    <recommendedName>
        <fullName evidence="1">Ribosome maturation protein SDO1/SBDS N-terminal domain-containing protein</fullName>
    </recommendedName>
</protein>
<dbReference type="FunCoup" id="A0A167K669">
    <property type="interactions" value="40"/>
</dbReference>
<reference evidence="3" key="1">
    <citation type="submission" date="2015-06" db="EMBL/GenBank/DDBJ databases">
        <title>Expansion of signal transduction pathways in fungi by whole-genome duplication.</title>
        <authorList>
            <consortium name="DOE Joint Genome Institute"/>
            <person name="Corrochano L.M."/>
            <person name="Kuo A."/>
            <person name="Marcet-Houben M."/>
            <person name="Polaino S."/>
            <person name="Salamov A."/>
            <person name="Villalobos J.M."/>
            <person name="Alvarez M.I."/>
            <person name="Avalos J."/>
            <person name="Benito E.P."/>
            <person name="Benoit I."/>
            <person name="Burger G."/>
            <person name="Camino L.P."/>
            <person name="Canovas D."/>
            <person name="Cerda-Olmedo E."/>
            <person name="Cheng J.-F."/>
            <person name="Dominguez A."/>
            <person name="Elias M."/>
            <person name="Eslava A.P."/>
            <person name="Glaser F."/>
            <person name="Grimwood J."/>
            <person name="Gutierrez G."/>
            <person name="Heitman J."/>
            <person name="Henrissat B."/>
            <person name="Iturriaga E.A."/>
            <person name="Lang B.F."/>
            <person name="Lavin J.L."/>
            <person name="Lee S."/>
            <person name="Li W."/>
            <person name="Lindquist E."/>
            <person name="Lopez-Garcia S."/>
            <person name="Luque E.M."/>
            <person name="Marcos A.T."/>
            <person name="Martin J."/>
            <person name="McCluskey K."/>
            <person name="Medina H.R."/>
            <person name="Miralles-Duran A."/>
            <person name="Miyazaki A."/>
            <person name="Munoz-Torres E."/>
            <person name="Oguiza J.A."/>
            <person name="Ohm R."/>
            <person name="Olmedo M."/>
            <person name="Orejas M."/>
            <person name="Ortiz-Castellanos L."/>
            <person name="Pisabarro A.G."/>
            <person name="Rodriguez-Romero J."/>
            <person name="Ruiz-Herrera J."/>
            <person name="Ruiz-Vazquez R."/>
            <person name="Sanz C."/>
            <person name="Schackwitz W."/>
            <person name="Schmutz J."/>
            <person name="Shahriari M."/>
            <person name="Shelest E."/>
            <person name="Silva-Franco F."/>
            <person name="Soanes D."/>
            <person name="Syed K."/>
            <person name="Tagua V.G."/>
            <person name="Talbot N.J."/>
            <person name="Thon M."/>
            <person name="De vries R.P."/>
            <person name="Wiebenga A."/>
            <person name="Yadav J.S."/>
            <person name="Braun E.L."/>
            <person name="Baker S."/>
            <person name="Garre V."/>
            <person name="Horwitz B."/>
            <person name="Torres-Martinez S."/>
            <person name="Idnurm A."/>
            <person name="Herrera-Estrella A."/>
            <person name="Gabaldon T."/>
            <person name="Grigoriev I.V."/>
        </authorList>
    </citation>
    <scope>NUCLEOTIDE SEQUENCE [LARGE SCALE GENOMIC DNA]</scope>
    <source>
        <strain evidence="3">NRRL 1555(-)</strain>
    </source>
</reference>
<dbReference type="EMBL" id="KV441024">
    <property type="protein sequence ID" value="OAD67357.1"/>
    <property type="molecule type" value="Genomic_DNA"/>
</dbReference>
<dbReference type="GeneID" id="28995088"/>
<dbReference type="STRING" id="763407.A0A167K669"/>
<sequence>MSGSTNENSAKIILKANDQEFFVIASPHMAAKWRNDKTIPLIDVVQNFDVFTTPSGSITGEFIRPSKGTLESAFGTDSVDTIVKKIVSEGTEQPM</sequence>
<dbReference type="InParanoid" id="A0A167K669"/>
<feature type="domain" description="Ribosome maturation protein SDO1/SBDS N-terminal" evidence="1">
    <location>
        <begin position="8"/>
        <end position="93"/>
    </location>
</feature>
<dbReference type="Proteomes" id="UP000077315">
    <property type="component" value="Unassembled WGS sequence"/>
</dbReference>
<proteinExistence type="predicted"/>
<dbReference type="AlphaFoldDB" id="A0A167K669"/>
<evidence type="ECO:0000313" key="3">
    <source>
        <dbReference type="Proteomes" id="UP000077315"/>
    </source>
</evidence>
<dbReference type="InterPro" id="IPR019783">
    <property type="entry name" value="SDO1/SBDS_N"/>
</dbReference>
<accession>A0A167K669</accession>
<dbReference type="OrthoDB" id="2567806at2759"/>
<gene>
    <name evidence="2" type="ORF">PHYBLDRAFT_160457</name>
</gene>
<dbReference type="RefSeq" id="XP_018285397.1">
    <property type="nucleotide sequence ID" value="XM_018434182.1"/>
</dbReference>
<dbReference type="SUPFAM" id="SSF89895">
    <property type="entry name" value="FYSH domain"/>
    <property type="match status" value="1"/>
</dbReference>
<evidence type="ECO:0000313" key="2">
    <source>
        <dbReference type="EMBL" id="OAD67357.1"/>
    </source>
</evidence>